<dbReference type="GO" id="GO:0005737">
    <property type="term" value="C:cytoplasm"/>
    <property type="evidence" value="ECO:0007669"/>
    <property type="project" value="TreeGrafter"/>
</dbReference>
<reference evidence="3" key="1">
    <citation type="journal article" date="2012" name="Science">
        <title>The Paleozoic origin of enzymatic lignin decomposition reconstructed from 31 fungal genomes.</title>
        <authorList>
            <person name="Floudas D."/>
            <person name="Binder M."/>
            <person name="Riley R."/>
            <person name="Barry K."/>
            <person name="Blanchette R.A."/>
            <person name="Henrissat B."/>
            <person name="Martinez A.T."/>
            <person name="Otillar R."/>
            <person name="Spatafora J.W."/>
            <person name="Yadav J.S."/>
            <person name="Aerts A."/>
            <person name="Benoit I."/>
            <person name="Boyd A."/>
            <person name="Carlson A."/>
            <person name="Copeland A."/>
            <person name="Coutinho P.M."/>
            <person name="de Vries R.P."/>
            <person name="Ferreira P."/>
            <person name="Findley K."/>
            <person name="Foster B."/>
            <person name="Gaskell J."/>
            <person name="Glotzer D."/>
            <person name="Gorecki P."/>
            <person name="Heitman J."/>
            <person name="Hesse C."/>
            <person name="Hori C."/>
            <person name="Igarashi K."/>
            <person name="Jurgens J.A."/>
            <person name="Kallen N."/>
            <person name="Kersten P."/>
            <person name="Kohler A."/>
            <person name="Kuees U."/>
            <person name="Kumar T.K.A."/>
            <person name="Kuo A."/>
            <person name="LaButti K."/>
            <person name="Larrondo L.F."/>
            <person name="Lindquist E."/>
            <person name="Ling A."/>
            <person name="Lombard V."/>
            <person name="Lucas S."/>
            <person name="Lundell T."/>
            <person name="Martin R."/>
            <person name="McLaughlin D.J."/>
            <person name="Morgenstern I."/>
            <person name="Morin E."/>
            <person name="Murat C."/>
            <person name="Nagy L.G."/>
            <person name="Nolan M."/>
            <person name="Ohm R.A."/>
            <person name="Patyshakuliyeva A."/>
            <person name="Rokas A."/>
            <person name="Ruiz-Duenas F.J."/>
            <person name="Sabat G."/>
            <person name="Salamov A."/>
            <person name="Samejima M."/>
            <person name="Schmutz J."/>
            <person name="Slot J.C."/>
            <person name="St John F."/>
            <person name="Stenlid J."/>
            <person name="Sun H."/>
            <person name="Sun S."/>
            <person name="Syed K."/>
            <person name="Tsang A."/>
            <person name="Wiebenga A."/>
            <person name="Young D."/>
            <person name="Pisabarro A."/>
            <person name="Eastwood D.C."/>
            <person name="Martin F."/>
            <person name="Cullen D."/>
            <person name="Grigoriev I.V."/>
            <person name="Hibbett D.S."/>
        </authorList>
    </citation>
    <scope>NUCLEOTIDE SEQUENCE [LARGE SCALE GENOMIC DNA]</scope>
    <source>
        <strain evidence="3">HHB-11173 SS5</strain>
    </source>
</reference>
<dbReference type="Pfam" id="PF02423">
    <property type="entry name" value="OCD_Mu_crystall"/>
    <property type="match status" value="1"/>
</dbReference>
<dbReference type="Proteomes" id="UP000054196">
    <property type="component" value="Unassembled WGS sequence"/>
</dbReference>
<accession>R7S3P1</accession>
<organism evidence="2 3">
    <name type="scientific">Punctularia strigosozonata (strain HHB-11173)</name>
    <name type="common">White-rot fungus</name>
    <dbReference type="NCBI Taxonomy" id="741275"/>
    <lineage>
        <taxon>Eukaryota</taxon>
        <taxon>Fungi</taxon>
        <taxon>Dikarya</taxon>
        <taxon>Basidiomycota</taxon>
        <taxon>Agaricomycotina</taxon>
        <taxon>Agaricomycetes</taxon>
        <taxon>Corticiales</taxon>
        <taxon>Punctulariaceae</taxon>
        <taxon>Punctularia</taxon>
    </lineage>
</organism>
<dbReference type="OMA" id="VKIVNVH"/>
<dbReference type="HOGENOM" id="CLU_042088_0_0_1"/>
<protein>
    <submittedName>
        <fullName evidence="2">NAD(P)-binding protein</fullName>
    </submittedName>
</protein>
<gene>
    <name evidence="2" type="ORF">PUNSTDRAFT_122822</name>
</gene>
<dbReference type="AlphaFoldDB" id="R7S3P1"/>
<dbReference type="InterPro" id="IPR036291">
    <property type="entry name" value="NAD(P)-bd_dom_sf"/>
</dbReference>
<dbReference type="eggNOG" id="KOG3007">
    <property type="taxonomic scope" value="Eukaryota"/>
</dbReference>
<evidence type="ECO:0000256" key="1">
    <source>
        <dbReference type="ARBA" id="ARBA00008903"/>
    </source>
</evidence>
<dbReference type="KEGG" id="psq:PUNSTDRAFT_122822"/>
<dbReference type="Gene3D" id="3.40.50.720">
    <property type="entry name" value="NAD(P)-binding Rossmann-like Domain"/>
    <property type="match status" value="1"/>
</dbReference>
<dbReference type="PANTHER" id="PTHR13812:SF19">
    <property type="entry name" value="KETIMINE REDUCTASE MU-CRYSTALLIN"/>
    <property type="match status" value="1"/>
</dbReference>
<keyword evidence="3" id="KW-1185">Reference proteome</keyword>
<dbReference type="OrthoDB" id="41492at2759"/>
<dbReference type="Gene3D" id="3.30.1780.10">
    <property type="entry name" value="ornithine cyclodeaminase, domain 1"/>
    <property type="match status" value="1"/>
</dbReference>
<comment type="similarity">
    <text evidence="1">Belongs to the ornithine cyclodeaminase/mu-crystallin family.</text>
</comment>
<dbReference type="EMBL" id="JH687554">
    <property type="protein sequence ID" value="EIN04479.1"/>
    <property type="molecule type" value="Genomic_DNA"/>
</dbReference>
<dbReference type="GeneID" id="18877585"/>
<proteinExistence type="inferred from homology"/>
<name>R7S3P1_PUNST</name>
<evidence type="ECO:0000313" key="3">
    <source>
        <dbReference type="Proteomes" id="UP000054196"/>
    </source>
</evidence>
<dbReference type="InterPro" id="IPR003462">
    <property type="entry name" value="ODC_Mu_crystall"/>
</dbReference>
<dbReference type="SUPFAM" id="SSF51735">
    <property type="entry name" value="NAD(P)-binding Rossmann-fold domains"/>
    <property type="match status" value="1"/>
</dbReference>
<dbReference type="RefSeq" id="XP_007388274.1">
    <property type="nucleotide sequence ID" value="XM_007388212.1"/>
</dbReference>
<dbReference type="PANTHER" id="PTHR13812">
    <property type="entry name" value="KETIMINE REDUCTASE MU-CRYSTALLIN"/>
    <property type="match status" value="1"/>
</dbReference>
<dbReference type="InterPro" id="IPR023401">
    <property type="entry name" value="ODC_N"/>
</dbReference>
<evidence type="ECO:0000313" key="2">
    <source>
        <dbReference type="EMBL" id="EIN04479.1"/>
    </source>
</evidence>
<dbReference type="PIRSF" id="PIRSF001439">
    <property type="entry name" value="CryM"/>
    <property type="match status" value="1"/>
</dbReference>
<sequence length="337" mass="35331">MSLLVLTAADVSRVIRNIGHDELTAMMGKVFADLSANRGIVAPHRTSVPTARHNALFMPSRLGDCTAMKVVSVPTSSNDSRGLPASTIVLDEDTGAVRAILNAASLTAIRTAAGSLLATKLVFRESTKPFRLAAFGAGKQIEAHVTLHLQAYPSIYAVDIFSRTVNSRVTDLISLLQSHHPSVSFQAFSSSDKEAMRRVRCSNIICCATSSTQPLITWADVSPSTHINLVGAYTPAMVEADESVVKRAGKIIVDSRDACGIEAGDLLQAGLVASDVVEIGALVSSGDNIQHSGIGGSDGVTIFKSVGVGVQDVAISKLVVERAEEMGLGTGIGSYNT</sequence>